<dbReference type="PIRSF" id="PIRSF500176">
    <property type="entry name" value="L_ASNase"/>
    <property type="match status" value="1"/>
</dbReference>
<dbReference type="NCBIfam" id="TIGR00520">
    <property type="entry name" value="asnASE_II"/>
    <property type="match status" value="1"/>
</dbReference>
<dbReference type="Pfam" id="PF17763">
    <property type="entry name" value="Asparaginase_C"/>
    <property type="match status" value="1"/>
</dbReference>
<keyword evidence="12" id="KW-1185">Reference proteome</keyword>
<keyword evidence="3 11" id="KW-0378">Hydrolase</keyword>
<evidence type="ECO:0000259" key="10">
    <source>
        <dbReference type="Pfam" id="PF17763"/>
    </source>
</evidence>
<evidence type="ECO:0000256" key="6">
    <source>
        <dbReference type="PROSITE-ProRule" id="PRU10100"/>
    </source>
</evidence>
<reference evidence="11 12" key="1">
    <citation type="journal article" date="2019" name="Nat. Med.">
        <title>A library of human gut bacterial isolates paired with longitudinal multiomics data enables mechanistic microbiome research.</title>
        <authorList>
            <person name="Poyet M."/>
            <person name="Groussin M."/>
            <person name="Gibbons S.M."/>
            <person name="Avila-Pacheco J."/>
            <person name="Jiang X."/>
            <person name="Kearney S.M."/>
            <person name="Perrotta A.R."/>
            <person name="Berdy B."/>
            <person name="Zhao S."/>
            <person name="Lieberman T.D."/>
            <person name="Swanson P.K."/>
            <person name="Smith M."/>
            <person name="Roesemann S."/>
            <person name="Alexander J.E."/>
            <person name="Rich S.A."/>
            <person name="Livny J."/>
            <person name="Vlamakis H."/>
            <person name="Clish C."/>
            <person name="Bullock K."/>
            <person name="Deik A."/>
            <person name="Scott J."/>
            <person name="Pierce K.A."/>
            <person name="Xavier R.J."/>
            <person name="Alm E.J."/>
        </authorList>
    </citation>
    <scope>NUCLEOTIDE SEQUENCE [LARGE SCALE GENOMIC DNA]</scope>
    <source>
        <strain evidence="11 12">BIOML-A1</strain>
    </source>
</reference>
<comment type="catalytic activity">
    <reaction evidence="4">
        <text>L-asparagine + H2O = L-aspartate + NH4(+)</text>
        <dbReference type="Rhea" id="RHEA:21016"/>
        <dbReference type="ChEBI" id="CHEBI:15377"/>
        <dbReference type="ChEBI" id="CHEBI:28938"/>
        <dbReference type="ChEBI" id="CHEBI:29991"/>
        <dbReference type="ChEBI" id="CHEBI:58048"/>
        <dbReference type="EC" id="3.5.1.1"/>
    </reaction>
</comment>
<dbReference type="InterPro" id="IPR037152">
    <property type="entry name" value="L-asparaginase_N_sf"/>
</dbReference>
<dbReference type="PANTHER" id="PTHR11707:SF28">
    <property type="entry name" value="60 KDA LYSOPHOSPHOLIPASE"/>
    <property type="match status" value="1"/>
</dbReference>
<dbReference type="SFLD" id="SFLDS00057">
    <property type="entry name" value="Glutaminase/Asparaginase"/>
    <property type="match status" value="1"/>
</dbReference>
<dbReference type="Gene3D" id="3.40.50.1170">
    <property type="entry name" value="L-asparaginase, N-terminal domain"/>
    <property type="match status" value="1"/>
</dbReference>
<dbReference type="PIRSF" id="PIRSF001220">
    <property type="entry name" value="L-ASNase_gatD"/>
    <property type="match status" value="1"/>
</dbReference>
<dbReference type="PROSITE" id="PS51732">
    <property type="entry name" value="ASN_GLN_ASE_3"/>
    <property type="match status" value="1"/>
</dbReference>
<dbReference type="InterPro" id="IPR020827">
    <property type="entry name" value="Asparaginase/glutaminase_AS1"/>
</dbReference>
<feature type="domain" description="Asparaginase/glutaminase C-terminal" evidence="10">
    <location>
        <begin position="256"/>
        <end position="363"/>
    </location>
</feature>
<dbReference type="SUPFAM" id="SSF53774">
    <property type="entry name" value="Glutaminase/Asparaginase"/>
    <property type="match status" value="1"/>
</dbReference>
<evidence type="ECO:0000259" key="9">
    <source>
        <dbReference type="Pfam" id="PF00710"/>
    </source>
</evidence>
<dbReference type="Gene3D" id="3.40.50.40">
    <property type="match status" value="1"/>
</dbReference>
<dbReference type="InterPro" id="IPR006034">
    <property type="entry name" value="Asparaginase/glutaminase-like"/>
</dbReference>
<feature type="active site" evidence="6">
    <location>
        <position position="132"/>
    </location>
</feature>
<organism evidence="11 12">
    <name type="scientific">Blautia massiliensis</name>
    <name type="common">ex Durand et al. 2017</name>
    <dbReference type="NCBI Taxonomy" id="1737424"/>
    <lineage>
        <taxon>Bacteria</taxon>
        <taxon>Bacillati</taxon>
        <taxon>Bacillota</taxon>
        <taxon>Clostridia</taxon>
        <taxon>Lachnospirales</taxon>
        <taxon>Lachnospiraceae</taxon>
        <taxon>Blautia</taxon>
    </lineage>
</organism>
<dbReference type="PROSITE" id="PS00144">
    <property type="entry name" value="ASN_GLN_ASE_1"/>
    <property type="match status" value="1"/>
</dbReference>
<dbReference type="Pfam" id="PF00710">
    <property type="entry name" value="Asparaginase"/>
    <property type="match status" value="1"/>
</dbReference>
<dbReference type="Proteomes" id="UP000452293">
    <property type="component" value="Unassembled WGS sequence"/>
</dbReference>
<name>A0ABW9X589_9FIRM</name>
<evidence type="ECO:0000256" key="3">
    <source>
        <dbReference type="ARBA" id="ARBA00022801"/>
    </source>
</evidence>
<dbReference type="InterPro" id="IPR027475">
    <property type="entry name" value="Asparaginase/glutaminase_AS2"/>
</dbReference>
<evidence type="ECO:0000256" key="2">
    <source>
        <dbReference type="ARBA" id="ARBA00012920"/>
    </source>
</evidence>
<feature type="active site" evidence="5">
    <location>
        <position position="53"/>
    </location>
</feature>
<dbReference type="GO" id="GO:0004067">
    <property type="term" value="F:asparaginase activity"/>
    <property type="evidence" value="ECO:0007669"/>
    <property type="project" value="UniProtKB-EC"/>
</dbReference>
<dbReference type="InterPro" id="IPR036152">
    <property type="entry name" value="Asp/glu_Ase-like_sf"/>
</dbReference>
<comment type="similarity">
    <text evidence="1 7">Belongs to the asparaginase 1 family.</text>
</comment>
<dbReference type="CDD" id="cd08964">
    <property type="entry name" value="L-asparaginase_II"/>
    <property type="match status" value="1"/>
</dbReference>
<sequence>MIFAQEQEEKSKNSSQTSDEYSFYETKSGLSVTVSNNEKEDLPTVAVLATGGTIAGSGTAGKATNYTAGQLDVGTLVDSAAGVTDIANVRGIQVCNVGSDDITDENWITIANTINELAQDENIDGFVITHGTDTLDESSYFLNLTVKTDKPVVMTGAMRPSTATSADGPMNLYQSIALAANEQAKGKGVMVVFSDGIYGGRDVQKISTCQTDAFDSKDFGGMGYMVDGVPYFYNDSVKCHTTETEFDVSSLKELPKVGVAYFTIDADPEILDYYKESGVQGIVIAGAGSGCYSEQWNNKIDELAETGIPVVRCSRIGSGVITQDDYFIGNIARGNDLAPQKAATLLRLILTVTNDIEQVQNMFDKY</sequence>
<dbReference type="InterPro" id="IPR040919">
    <property type="entry name" value="Asparaginase_C"/>
</dbReference>
<protein>
    <recommendedName>
        <fullName evidence="2">asparaginase</fullName>
        <ecNumber evidence="2">3.5.1.1</ecNumber>
    </recommendedName>
</protein>
<comment type="caution">
    <text evidence="11">The sequence shown here is derived from an EMBL/GenBank/DDBJ whole genome shotgun (WGS) entry which is preliminary data.</text>
</comment>
<evidence type="ECO:0000313" key="11">
    <source>
        <dbReference type="EMBL" id="MZL78195.1"/>
    </source>
</evidence>
<dbReference type="EMBL" id="WWVW01000023">
    <property type="protein sequence ID" value="MZL78195.1"/>
    <property type="molecule type" value="Genomic_DNA"/>
</dbReference>
<dbReference type="InterPro" id="IPR027474">
    <property type="entry name" value="L-asparaginase_N"/>
</dbReference>
<feature type="domain" description="L-asparaginase N-terminal" evidence="9">
    <location>
        <begin position="45"/>
        <end position="234"/>
    </location>
</feature>
<evidence type="ECO:0000256" key="8">
    <source>
        <dbReference type="SAM" id="MobiDB-lite"/>
    </source>
</evidence>
<evidence type="ECO:0000256" key="1">
    <source>
        <dbReference type="ARBA" id="ARBA00010518"/>
    </source>
</evidence>
<feature type="region of interest" description="Disordered" evidence="8">
    <location>
        <begin position="1"/>
        <end position="20"/>
    </location>
</feature>
<dbReference type="PRINTS" id="PR00139">
    <property type="entry name" value="ASNGLNASE"/>
</dbReference>
<evidence type="ECO:0000256" key="7">
    <source>
        <dbReference type="RuleBase" id="RU004456"/>
    </source>
</evidence>
<accession>A0ABW9X589</accession>
<dbReference type="EC" id="3.5.1.1" evidence="2"/>
<proteinExistence type="inferred from homology"/>
<gene>
    <name evidence="11" type="ORF">GT718_12635</name>
</gene>
<dbReference type="InterPro" id="IPR027473">
    <property type="entry name" value="L-asparaginase_C"/>
</dbReference>
<dbReference type="PANTHER" id="PTHR11707">
    <property type="entry name" value="L-ASPARAGINASE"/>
    <property type="match status" value="1"/>
</dbReference>
<evidence type="ECO:0000256" key="4">
    <source>
        <dbReference type="ARBA" id="ARBA00049366"/>
    </source>
</evidence>
<evidence type="ECO:0000313" key="12">
    <source>
        <dbReference type="Proteomes" id="UP000452293"/>
    </source>
</evidence>
<evidence type="ECO:0000256" key="5">
    <source>
        <dbReference type="PROSITE-ProRule" id="PRU10099"/>
    </source>
</evidence>
<dbReference type="PROSITE" id="PS00917">
    <property type="entry name" value="ASN_GLN_ASE_2"/>
    <property type="match status" value="1"/>
</dbReference>
<dbReference type="SMART" id="SM00870">
    <property type="entry name" value="Asparaginase"/>
    <property type="match status" value="1"/>
</dbReference>
<dbReference type="InterPro" id="IPR004550">
    <property type="entry name" value="AsnASE_II"/>
</dbReference>